<evidence type="ECO:0000313" key="2">
    <source>
        <dbReference type="Proteomes" id="UP001205867"/>
    </source>
</evidence>
<dbReference type="RefSeq" id="WP_049159132.1">
    <property type="nucleotide sequence ID" value="NZ_JUTN01000087.1"/>
</dbReference>
<name>A0AAP3AF90_MICLU</name>
<organism evidence="1 2">
    <name type="scientific">Micrococcus luteus</name>
    <name type="common">Micrococcus lysodeikticus</name>
    <dbReference type="NCBI Taxonomy" id="1270"/>
    <lineage>
        <taxon>Bacteria</taxon>
        <taxon>Bacillati</taxon>
        <taxon>Actinomycetota</taxon>
        <taxon>Actinomycetes</taxon>
        <taxon>Micrococcales</taxon>
        <taxon>Micrococcaceae</taxon>
        <taxon>Micrococcus</taxon>
    </lineage>
</organism>
<sequence>MTTVTIEETAPTGALVLAGDPFTEPELQALGARGAVRPLLPGVWARPDAADDPAVRAAALWTLGGPLLAAGWTAIGPSAAWILAGGAAPGRLHAAVPHFHRRPAGGGLLPWTLTESDVAADATGVAPAEQDVLRFGPVRVTTPARTVEDLLLSADPDAARRAAAVIGAHGAAGLRERLARRTRRAGVVAARRRLGALLAALDVPD</sequence>
<dbReference type="AlphaFoldDB" id="A0AAP3AF90"/>
<proteinExistence type="predicted"/>
<dbReference type="EMBL" id="JALXKZ020000001">
    <property type="protein sequence ID" value="MCV7628006.1"/>
    <property type="molecule type" value="Genomic_DNA"/>
</dbReference>
<accession>A0AAP3AF90</accession>
<evidence type="ECO:0008006" key="3">
    <source>
        <dbReference type="Google" id="ProtNLM"/>
    </source>
</evidence>
<dbReference type="Proteomes" id="UP001205867">
    <property type="component" value="Unassembled WGS sequence"/>
</dbReference>
<comment type="caution">
    <text evidence="1">The sequence shown here is derived from an EMBL/GenBank/DDBJ whole genome shotgun (WGS) entry which is preliminary data.</text>
</comment>
<gene>
    <name evidence="1" type="ORF">M3A82_001400</name>
</gene>
<evidence type="ECO:0000313" key="1">
    <source>
        <dbReference type="EMBL" id="MCV7628006.1"/>
    </source>
</evidence>
<reference evidence="1" key="1">
    <citation type="submission" date="2023-06" db="EMBL/GenBank/DDBJ databases">
        <title>lsaBGC provides a comprehensive framework for evolutionary analysis of biosynthetic gene clusters within focal taxa.</title>
        <authorList>
            <person name="Salamzade R."/>
            <person name="Sandstrom S."/>
            <person name="Kalan L.R."/>
        </authorList>
    </citation>
    <scope>NUCLEOTIDE SEQUENCE</scope>
    <source>
        <strain evidence="1">P3-SID899</strain>
    </source>
</reference>
<protein>
    <recommendedName>
        <fullName evidence="3">AbiEi antitoxin C-terminal domain-containing protein</fullName>
    </recommendedName>
</protein>